<organism evidence="2 3">
    <name type="scientific">Prevotella disiens FB035-09AN</name>
    <dbReference type="NCBI Taxonomy" id="866771"/>
    <lineage>
        <taxon>Bacteria</taxon>
        <taxon>Pseudomonadati</taxon>
        <taxon>Bacteroidota</taxon>
        <taxon>Bacteroidia</taxon>
        <taxon>Bacteroidales</taxon>
        <taxon>Prevotellaceae</taxon>
        <taxon>Prevotella</taxon>
    </lineage>
</organism>
<evidence type="ECO:0000256" key="1">
    <source>
        <dbReference type="SAM" id="Phobius"/>
    </source>
</evidence>
<comment type="caution">
    <text evidence="2">The sequence shown here is derived from an EMBL/GenBank/DDBJ whole genome shotgun (WGS) entry which is preliminary data.</text>
</comment>
<evidence type="ECO:0000313" key="2">
    <source>
        <dbReference type="EMBL" id="EFL45064.1"/>
    </source>
</evidence>
<dbReference type="EMBL" id="AEDO01000058">
    <property type="protein sequence ID" value="EFL45064.1"/>
    <property type="molecule type" value="Genomic_DNA"/>
</dbReference>
<sequence length="55" mass="6120">MGGIRNEKQNKFIDINDEKLFTANGVIAVDVAIMYGSISGYICQCYSRKQQSDEG</sequence>
<reference evidence="2 3" key="1">
    <citation type="submission" date="2010-08" db="EMBL/GenBank/DDBJ databases">
        <authorList>
            <person name="Durkin A.S."/>
            <person name="Madupu R."/>
            <person name="Torralba M."/>
            <person name="Gillis M."/>
            <person name="Methe B."/>
            <person name="Sutton G."/>
            <person name="Nelson K.E."/>
        </authorList>
    </citation>
    <scope>NUCLEOTIDE SEQUENCE [LARGE SCALE GENOMIC DNA]</scope>
    <source>
        <strain evidence="2 3">FB035-09AN</strain>
    </source>
</reference>
<name>E1KU03_9BACT</name>
<gene>
    <name evidence="2" type="ORF">HMPREF9296_0878</name>
</gene>
<dbReference type="Proteomes" id="UP000003610">
    <property type="component" value="Unassembled WGS sequence"/>
</dbReference>
<keyword evidence="1" id="KW-1133">Transmembrane helix</keyword>
<proteinExistence type="predicted"/>
<protein>
    <submittedName>
        <fullName evidence="2">Uncharacterized protein</fullName>
    </submittedName>
</protein>
<accession>E1KU03</accession>
<feature type="transmembrane region" description="Helical" evidence="1">
    <location>
        <begin position="21"/>
        <end position="42"/>
    </location>
</feature>
<keyword evidence="1" id="KW-0812">Transmembrane</keyword>
<keyword evidence="1" id="KW-0472">Membrane</keyword>
<dbReference type="AlphaFoldDB" id="E1KU03"/>
<evidence type="ECO:0000313" key="3">
    <source>
        <dbReference type="Proteomes" id="UP000003610"/>
    </source>
</evidence>